<dbReference type="RefSeq" id="XP_068360352.1">
    <property type="nucleotide sequence ID" value="XM_068490067.1"/>
</dbReference>
<keyword evidence="1" id="KW-0175">Coiled coil</keyword>
<proteinExistence type="predicted"/>
<feature type="coiled-coil region" evidence="1">
    <location>
        <begin position="125"/>
        <end position="216"/>
    </location>
</feature>
<dbReference type="EMBL" id="MLAK01000704">
    <property type="protein sequence ID" value="OHT07216.1"/>
    <property type="molecule type" value="Genomic_DNA"/>
</dbReference>
<gene>
    <name evidence="2" type="ORF">TRFO_01378</name>
</gene>
<feature type="coiled-coil region" evidence="1">
    <location>
        <begin position="422"/>
        <end position="449"/>
    </location>
</feature>
<evidence type="ECO:0000256" key="1">
    <source>
        <dbReference type="SAM" id="Coils"/>
    </source>
</evidence>
<feature type="coiled-coil region" evidence="1">
    <location>
        <begin position="246"/>
        <end position="273"/>
    </location>
</feature>
<dbReference type="AlphaFoldDB" id="A0A1J4K8K6"/>
<organism evidence="2 3">
    <name type="scientific">Tritrichomonas foetus</name>
    <dbReference type="NCBI Taxonomy" id="1144522"/>
    <lineage>
        <taxon>Eukaryota</taxon>
        <taxon>Metamonada</taxon>
        <taxon>Parabasalia</taxon>
        <taxon>Tritrichomonadida</taxon>
        <taxon>Tritrichomonadidae</taxon>
        <taxon>Tritrichomonas</taxon>
    </lineage>
</organism>
<protein>
    <submittedName>
        <fullName evidence="2">Uncharacterized protein</fullName>
    </submittedName>
</protein>
<comment type="caution">
    <text evidence="2">The sequence shown here is derived from an EMBL/GenBank/DDBJ whole genome shotgun (WGS) entry which is preliminary data.</text>
</comment>
<keyword evidence="3" id="KW-1185">Reference proteome</keyword>
<evidence type="ECO:0000313" key="3">
    <source>
        <dbReference type="Proteomes" id="UP000179807"/>
    </source>
</evidence>
<reference evidence="2" key="1">
    <citation type="submission" date="2016-10" db="EMBL/GenBank/DDBJ databases">
        <authorList>
            <person name="Benchimol M."/>
            <person name="Almeida L.G."/>
            <person name="Vasconcelos A.T."/>
            <person name="Perreira-Neves A."/>
            <person name="Rosa I.A."/>
            <person name="Tasca T."/>
            <person name="Bogo M.R."/>
            <person name="de Souza W."/>
        </authorList>
    </citation>
    <scope>NUCLEOTIDE SEQUENCE [LARGE SCALE GENOMIC DNA]</scope>
    <source>
        <strain evidence="2">K</strain>
    </source>
</reference>
<dbReference type="GeneID" id="94824771"/>
<name>A0A1J4K8K6_9EUKA</name>
<sequence>MQEAEIYEELTKISRSTQDLVAQINSHILNEDHKDIQIESKVHSIKLQANDFIAQTNKLKKLMAKNNEVLKPKEVCKLEDDYSNVLKKRQTTLELITEMHDEGVHQIDSVEKKYSFEKENKVAKFHELTEEKVNLLDMIKKVKDEFNALLVHLENETKDYQKASFTPDQEVRIGLKTELEILNEKIDSLEKDQKEKEKKLNEIESMSIKMRKYLQNQQTTSKTEITNVSNLIQKYQKKKQSLLDLFKNQIKINNELEKELSNHSNEYQNVDYVALFKTEKAKLNQEFEKGIRLSGKKNIKADKKLQKLNDAIDYKKNICADYERSLETIKSAEMKLNLHIDKLNQKDTKLTQAITIARKELDQLKLTEEADKLNDKKSAIKVLPIHVQTYTHLPPSSLAMEHAIRNKYKELFTQVTNVKHEYNQICEKEENIKKNMKNLKHENECLKKYLAPYPKIKSFFKKYNAKIRKNINNPYKANSHQQPFQPSHPTTMPKLTLECNTLAIQAT</sequence>
<dbReference type="Proteomes" id="UP000179807">
    <property type="component" value="Unassembled WGS sequence"/>
</dbReference>
<accession>A0A1J4K8K6</accession>
<dbReference type="VEuPathDB" id="TrichDB:TRFO_01378"/>
<evidence type="ECO:0000313" key="2">
    <source>
        <dbReference type="EMBL" id="OHT07216.1"/>
    </source>
</evidence>